<sequence>MNIEIRKELPSENYEVENLVREAFWNVYRPGCAEHLILHHFRQHPNYLEKLSKVLLLDGKLVGQIMFSKAQLRHEKTGQIKEIATFGPFAILPDFQKQGLGEQLAQAAISQARKEGISHLVIFGNPAYYPKYGFVTASDYGIYLDGQDKKEVLDFVMVLDLQKDNSVTQENGPWLYRDPDGYEVDEEELAIFDRSFPPKKKEKRPGQLG</sequence>
<dbReference type="Pfam" id="PF00583">
    <property type="entry name" value="Acetyltransf_1"/>
    <property type="match status" value="1"/>
</dbReference>
<dbReference type="RefSeq" id="WP_061408516.1">
    <property type="nucleotide sequence ID" value="NZ_KQ970760.1"/>
</dbReference>
<dbReference type="EMBL" id="LQZB01000108">
    <property type="protein sequence ID" value="KXU04772.1"/>
    <property type="molecule type" value="Genomic_DNA"/>
</dbReference>
<dbReference type="CDD" id="cd04301">
    <property type="entry name" value="NAT_SF"/>
    <property type="match status" value="1"/>
</dbReference>
<evidence type="ECO:0000259" key="1">
    <source>
        <dbReference type="PROSITE" id="PS51186"/>
    </source>
</evidence>
<gene>
    <name evidence="2" type="ORF">SORDD24_01097</name>
</gene>
<dbReference type="Proteomes" id="UP000070353">
    <property type="component" value="Unassembled WGS sequence"/>
</dbReference>
<dbReference type="SUPFAM" id="SSF55729">
    <property type="entry name" value="Acyl-CoA N-acyltransferases (Nat)"/>
    <property type="match status" value="1"/>
</dbReference>
<dbReference type="Gene3D" id="3.40.630.30">
    <property type="match status" value="1"/>
</dbReference>
<feature type="domain" description="N-acetyltransferase" evidence="1">
    <location>
        <begin position="3"/>
        <end position="162"/>
    </location>
</feature>
<evidence type="ECO:0000313" key="3">
    <source>
        <dbReference type="Proteomes" id="UP000070353"/>
    </source>
</evidence>
<accession>A0A139QQK7</accession>
<name>A0A139QQK7_STROR</name>
<dbReference type="PROSITE" id="PS51186">
    <property type="entry name" value="GNAT"/>
    <property type="match status" value="1"/>
</dbReference>
<dbReference type="InterPro" id="IPR000182">
    <property type="entry name" value="GNAT_dom"/>
</dbReference>
<dbReference type="GO" id="GO:0016747">
    <property type="term" value="F:acyltransferase activity, transferring groups other than amino-acyl groups"/>
    <property type="evidence" value="ECO:0007669"/>
    <property type="project" value="InterPro"/>
</dbReference>
<proteinExistence type="predicted"/>
<protein>
    <submittedName>
        <fullName evidence="2">Acetyltransferase</fullName>
    </submittedName>
</protein>
<dbReference type="OrthoDB" id="9797178at2"/>
<comment type="caution">
    <text evidence="2">The sequence shown here is derived from an EMBL/GenBank/DDBJ whole genome shotgun (WGS) entry which is preliminary data.</text>
</comment>
<organism evidence="2 3">
    <name type="scientific">Streptococcus oralis</name>
    <dbReference type="NCBI Taxonomy" id="1303"/>
    <lineage>
        <taxon>Bacteria</taxon>
        <taxon>Bacillati</taxon>
        <taxon>Bacillota</taxon>
        <taxon>Bacilli</taxon>
        <taxon>Lactobacillales</taxon>
        <taxon>Streptococcaceae</taxon>
        <taxon>Streptococcus</taxon>
    </lineage>
</organism>
<dbReference type="AlphaFoldDB" id="A0A139QQK7"/>
<evidence type="ECO:0000313" key="2">
    <source>
        <dbReference type="EMBL" id="KXU04772.1"/>
    </source>
</evidence>
<keyword evidence="2" id="KW-0808">Transferase</keyword>
<dbReference type="InterPro" id="IPR016181">
    <property type="entry name" value="Acyl_CoA_acyltransferase"/>
</dbReference>
<reference evidence="2 3" key="1">
    <citation type="submission" date="2016-01" db="EMBL/GenBank/DDBJ databases">
        <title>Highly variable Streptococcus oralis are common among viridans streptococci isolated from primates.</title>
        <authorList>
            <person name="Denapaite D."/>
            <person name="Rieger M."/>
            <person name="Koendgen S."/>
            <person name="Brueckner R."/>
            <person name="Ochigava I."/>
            <person name="Kappeler P."/>
            <person name="Maetz-Rensing K."/>
            <person name="Leendertz F."/>
            <person name="Hakenbeck R."/>
        </authorList>
    </citation>
    <scope>NUCLEOTIDE SEQUENCE [LARGE SCALE GENOMIC DNA]</scope>
    <source>
        <strain evidence="2 3">DD24</strain>
    </source>
</reference>
<dbReference type="PATRIC" id="fig|1303.84.peg.1192"/>